<dbReference type="EMBL" id="CP040396">
    <property type="protein sequence ID" value="QCT03726.1"/>
    <property type="molecule type" value="Genomic_DNA"/>
</dbReference>
<keyword evidence="5 7" id="KW-1133">Transmembrane helix</keyword>
<dbReference type="InterPro" id="IPR023090">
    <property type="entry name" value="UPF0702_alpha/beta_dom_sf"/>
</dbReference>
<dbReference type="KEGG" id="palo:E6C60_3015"/>
<comment type="subcellular location">
    <subcellularLocation>
        <location evidence="1">Cell membrane</location>
        <topology evidence="1">Multi-pass membrane protein</topology>
    </subcellularLocation>
</comment>
<dbReference type="OrthoDB" id="9778331at2"/>
<keyword evidence="10" id="KW-1185">Reference proteome</keyword>
<dbReference type="Proteomes" id="UP000300879">
    <property type="component" value="Chromosome"/>
</dbReference>
<evidence type="ECO:0000313" key="9">
    <source>
        <dbReference type="EMBL" id="QCT03726.1"/>
    </source>
</evidence>
<accession>A0A4P8XLU0</accession>
<evidence type="ECO:0000256" key="4">
    <source>
        <dbReference type="ARBA" id="ARBA00022692"/>
    </source>
</evidence>
<gene>
    <name evidence="9" type="ORF">E6C60_3015</name>
</gene>
<proteinExistence type="inferred from homology"/>
<evidence type="ECO:0000256" key="7">
    <source>
        <dbReference type="SAM" id="Phobius"/>
    </source>
</evidence>
<dbReference type="RefSeq" id="WP_138226557.1">
    <property type="nucleotide sequence ID" value="NZ_CP040396.1"/>
</dbReference>
<feature type="transmembrane region" description="Helical" evidence="7">
    <location>
        <begin position="59"/>
        <end position="79"/>
    </location>
</feature>
<organism evidence="9 10">
    <name type="scientific">Paenibacillus algicola</name>
    <dbReference type="NCBI Taxonomy" id="2565926"/>
    <lineage>
        <taxon>Bacteria</taxon>
        <taxon>Bacillati</taxon>
        <taxon>Bacillota</taxon>
        <taxon>Bacilli</taxon>
        <taxon>Bacillales</taxon>
        <taxon>Paenibacillaceae</taxon>
        <taxon>Paenibacillus</taxon>
    </lineage>
</organism>
<feature type="domain" description="YetF C-terminal" evidence="8">
    <location>
        <begin position="82"/>
        <end position="213"/>
    </location>
</feature>
<feature type="transmembrane region" description="Helical" evidence="7">
    <location>
        <begin position="33"/>
        <end position="53"/>
    </location>
</feature>
<feature type="transmembrane region" description="Helical" evidence="7">
    <location>
        <begin position="7"/>
        <end position="26"/>
    </location>
</feature>
<evidence type="ECO:0000256" key="3">
    <source>
        <dbReference type="ARBA" id="ARBA00022475"/>
    </source>
</evidence>
<dbReference type="PANTHER" id="PTHR34582">
    <property type="entry name" value="UPF0702 TRANSMEMBRANE PROTEIN YCAP"/>
    <property type="match status" value="1"/>
</dbReference>
<reference evidence="9 10" key="1">
    <citation type="submission" date="2019-05" db="EMBL/GenBank/DDBJ databases">
        <authorList>
            <person name="Chen C."/>
        </authorList>
    </citation>
    <scope>NUCLEOTIDE SEQUENCE [LARGE SCALE GENOMIC DNA]</scope>
    <source>
        <strain evidence="9 10">HB172198</strain>
    </source>
</reference>
<dbReference type="AlphaFoldDB" id="A0A4P8XLU0"/>
<sequence>MPMWLEVSVRTLSSLVILFLLTKLLGKRQASQLSFFEYITGITIGSLAAYISLDLEGNWYLGIVALVVWVILSLGIEMLQIKSKRIRDFIDFKARVLVRNGKIQEAALKKEKMSSDELMEQLRNKSVFDLADVEFAIMESSGEVNVMLAPDKQPLTPGDLHLRTSQLKEPQIVIMDGKLMTEPLQAAGRSEQWLQSQLEPAQLKYKDVYLGQIGSNGCLHLDLYNDARPLPAPSRSRTLYAALKQCEADLELMSLSAESEHEKNQFHDLTGRLNQLLTEARPLLKSRKQG</sequence>
<evidence type="ECO:0000259" key="8">
    <source>
        <dbReference type="Pfam" id="PF04239"/>
    </source>
</evidence>
<protein>
    <recommendedName>
        <fullName evidence="8">YetF C-terminal domain-containing protein</fullName>
    </recommendedName>
</protein>
<dbReference type="PANTHER" id="PTHR34582:SF7">
    <property type="entry name" value="UPF0702 TRANSMEMBRANE PROTEIN YDFS"/>
    <property type="match status" value="1"/>
</dbReference>
<evidence type="ECO:0000256" key="1">
    <source>
        <dbReference type="ARBA" id="ARBA00004651"/>
    </source>
</evidence>
<keyword evidence="6 7" id="KW-0472">Membrane</keyword>
<dbReference type="GO" id="GO:0005886">
    <property type="term" value="C:plasma membrane"/>
    <property type="evidence" value="ECO:0007669"/>
    <property type="project" value="UniProtKB-SubCell"/>
</dbReference>
<dbReference type="Pfam" id="PF04239">
    <property type="entry name" value="DUF421"/>
    <property type="match status" value="1"/>
</dbReference>
<evidence type="ECO:0000313" key="10">
    <source>
        <dbReference type="Proteomes" id="UP000300879"/>
    </source>
</evidence>
<dbReference type="Gene3D" id="3.30.240.20">
    <property type="entry name" value="bsu07140 like domains"/>
    <property type="match status" value="2"/>
</dbReference>
<evidence type="ECO:0000256" key="6">
    <source>
        <dbReference type="ARBA" id="ARBA00023136"/>
    </source>
</evidence>
<dbReference type="InterPro" id="IPR007353">
    <property type="entry name" value="DUF421"/>
</dbReference>
<keyword evidence="4 7" id="KW-0812">Transmembrane</keyword>
<evidence type="ECO:0000256" key="5">
    <source>
        <dbReference type="ARBA" id="ARBA00022989"/>
    </source>
</evidence>
<name>A0A4P8XLU0_9BACL</name>
<evidence type="ECO:0000256" key="2">
    <source>
        <dbReference type="ARBA" id="ARBA00006448"/>
    </source>
</evidence>
<comment type="similarity">
    <text evidence="2">Belongs to the UPF0702 family.</text>
</comment>
<keyword evidence="3" id="KW-1003">Cell membrane</keyword>